<dbReference type="InterPro" id="IPR051742">
    <property type="entry name" value="Ribosome_Assembly_uL10"/>
</dbReference>
<feature type="compositionally biased region" description="Basic residues" evidence="6">
    <location>
        <begin position="218"/>
        <end position="227"/>
    </location>
</feature>
<dbReference type="InterPro" id="IPR001790">
    <property type="entry name" value="Ribosomal_uL10"/>
</dbReference>
<organism evidence="8 9">
    <name type="scientific">Periplaneta americana</name>
    <name type="common">American cockroach</name>
    <name type="synonym">Blatta americana</name>
    <dbReference type="NCBI Taxonomy" id="6978"/>
    <lineage>
        <taxon>Eukaryota</taxon>
        <taxon>Metazoa</taxon>
        <taxon>Ecdysozoa</taxon>
        <taxon>Arthropoda</taxon>
        <taxon>Hexapoda</taxon>
        <taxon>Insecta</taxon>
        <taxon>Pterygota</taxon>
        <taxon>Neoptera</taxon>
        <taxon>Polyneoptera</taxon>
        <taxon>Dictyoptera</taxon>
        <taxon>Blattodea</taxon>
        <taxon>Blattoidea</taxon>
        <taxon>Blattidae</taxon>
        <taxon>Blattinae</taxon>
        <taxon>Periplaneta</taxon>
    </lineage>
</organism>
<evidence type="ECO:0000256" key="5">
    <source>
        <dbReference type="RuleBase" id="RU364039"/>
    </source>
</evidence>
<dbReference type="Gene3D" id="3.30.70.1730">
    <property type="match status" value="1"/>
</dbReference>
<reference evidence="8 9" key="1">
    <citation type="journal article" date="2022" name="Allergy">
        <title>Genome assembly and annotation of Periplaneta americana reveal a comprehensive cockroach allergen profile.</title>
        <authorList>
            <person name="Wang L."/>
            <person name="Xiong Q."/>
            <person name="Saelim N."/>
            <person name="Wang L."/>
            <person name="Nong W."/>
            <person name="Wan A.T."/>
            <person name="Shi M."/>
            <person name="Liu X."/>
            <person name="Cao Q."/>
            <person name="Hui J.H.L."/>
            <person name="Sookrung N."/>
            <person name="Leung T.F."/>
            <person name="Tungtrongchitr A."/>
            <person name="Tsui S.K.W."/>
        </authorList>
    </citation>
    <scope>NUCLEOTIDE SEQUENCE [LARGE SCALE GENOMIC DNA]</scope>
    <source>
        <strain evidence="8">PWHHKU_190912</strain>
    </source>
</reference>
<dbReference type="Pfam" id="PF17777">
    <property type="entry name" value="RL10P_insert"/>
    <property type="match status" value="1"/>
</dbReference>
<gene>
    <name evidence="8" type="primary">MRTO4</name>
    <name evidence="8" type="ORF">ANN_08575</name>
</gene>
<feature type="domain" description="Large ribosomal subunit protein uL10-like insertion" evidence="7">
    <location>
        <begin position="125"/>
        <end position="194"/>
    </location>
</feature>
<dbReference type="PANTHER" id="PTHR45841:SF1">
    <property type="entry name" value="MRNA TURNOVER PROTEIN 4 HOMOLOG"/>
    <property type="match status" value="1"/>
</dbReference>
<proteinExistence type="inferred from homology"/>
<keyword evidence="4 5" id="KW-0539">Nucleus</keyword>
<dbReference type="InterPro" id="IPR043141">
    <property type="entry name" value="Ribosomal_uL10-like_sf"/>
</dbReference>
<keyword evidence="3 5" id="KW-0963">Cytoplasm</keyword>
<evidence type="ECO:0000259" key="7">
    <source>
        <dbReference type="Pfam" id="PF17777"/>
    </source>
</evidence>
<dbReference type="SUPFAM" id="SSF160369">
    <property type="entry name" value="Ribosomal protein L10-like"/>
    <property type="match status" value="1"/>
</dbReference>
<name>A0ABQ8T2Z9_PERAM</name>
<comment type="caution">
    <text evidence="8">The sequence shown here is derived from an EMBL/GenBank/DDBJ whole genome shotgun (WGS) entry which is preliminary data.</text>
</comment>
<feature type="region of interest" description="Disordered" evidence="6">
    <location>
        <begin position="218"/>
        <end position="265"/>
    </location>
</feature>
<dbReference type="InterPro" id="IPR040637">
    <property type="entry name" value="Ribosomal_uL10-like_insert"/>
</dbReference>
<evidence type="ECO:0000313" key="9">
    <source>
        <dbReference type="Proteomes" id="UP001148838"/>
    </source>
</evidence>
<dbReference type="Proteomes" id="UP001148838">
    <property type="component" value="Unassembled WGS sequence"/>
</dbReference>
<keyword evidence="9" id="KW-1185">Reference proteome</keyword>
<dbReference type="InterPro" id="IPR033867">
    <property type="entry name" value="Mrt4"/>
</dbReference>
<keyword evidence="5" id="KW-0690">Ribosome biogenesis</keyword>
<dbReference type="InterPro" id="IPR043164">
    <property type="entry name" value="Ribosomal_uL10-like_insert_sf"/>
</dbReference>
<dbReference type="EMBL" id="JAJSOF020000017">
    <property type="protein sequence ID" value="KAJ4440434.1"/>
    <property type="molecule type" value="Genomic_DNA"/>
</dbReference>
<feature type="compositionally biased region" description="Acidic residues" evidence="6">
    <location>
        <begin position="233"/>
        <end position="265"/>
    </location>
</feature>
<evidence type="ECO:0000256" key="2">
    <source>
        <dbReference type="ARBA" id="ARBA00008889"/>
    </source>
</evidence>
<evidence type="ECO:0000256" key="3">
    <source>
        <dbReference type="ARBA" id="ARBA00022490"/>
    </source>
</evidence>
<dbReference type="CDD" id="cd05796">
    <property type="entry name" value="Ribosomal_P0_like"/>
    <property type="match status" value="1"/>
</dbReference>
<comment type="function">
    <text evidence="1 5">Component of the ribosome assembly machinery. Nuclear paralog of the ribosomal protein P0, it binds pre-60S subunits at an early stage of assembly in the nucleolus, and is replaced by P0 in cytoplasmic pre-60S subunits and mature 80S ribosomes.</text>
</comment>
<evidence type="ECO:0000313" key="8">
    <source>
        <dbReference type="EMBL" id="KAJ4440434.1"/>
    </source>
</evidence>
<evidence type="ECO:0000256" key="4">
    <source>
        <dbReference type="ARBA" id="ARBA00023242"/>
    </source>
</evidence>
<evidence type="ECO:0000256" key="1">
    <source>
        <dbReference type="ARBA" id="ARBA00004046"/>
    </source>
</evidence>
<comment type="subcellular location">
    <subcellularLocation>
        <location evidence="5">Cytoplasm</location>
    </subcellularLocation>
    <subcellularLocation>
        <location evidence="5">Nucleus</location>
        <location evidence="5">Nucleolus</location>
    </subcellularLocation>
</comment>
<protein>
    <recommendedName>
        <fullName evidence="5">Ribosome assembly factor mrt4</fullName>
    </recommendedName>
</protein>
<dbReference type="Gene3D" id="3.90.105.20">
    <property type="match status" value="1"/>
</dbReference>
<accession>A0ABQ8T2Z9</accession>
<sequence>MPKSKRDKKISLTKTKKKGLGFKQQLVDEIRRCVDDYKRIFVFSVENMRNAKLKDLRTEWRHSRFFFGKNKVMALGLGKTKETEVQNKLHKLAKQLIGQCGLLFTNKEMEEVLDWFENYSESDYARSGNVAIETITLPAGPLPQFPHSIEPHLRQLGMPTSLQKGVVTLLSEFIVCKADQPLKPEQARILKLLGHQMANFKITMKCMWSKDGKFKKFGKKEKKKEKKSHVEETVDVDMEDGENDDGGNEEVEVEDEGEESANNEH</sequence>
<dbReference type="PANTHER" id="PTHR45841">
    <property type="entry name" value="MRNA TURNOVER PROTEIN 4 MRTO4"/>
    <property type="match status" value="1"/>
</dbReference>
<comment type="similarity">
    <text evidence="2 5">Belongs to the universal ribosomal protein uL10 family.</text>
</comment>
<dbReference type="Pfam" id="PF00466">
    <property type="entry name" value="Ribosomal_L10"/>
    <property type="match status" value="1"/>
</dbReference>
<comment type="subunit">
    <text evidence="5">Associates with the pre-60S ribosomal particle.</text>
</comment>
<evidence type="ECO:0000256" key="6">
    <source>
        <dbReference type="SAM" id="MobiDB-lite"/>
    </source>
</evidence>